<feature type="compositionally biased region" description="Low complexity" evidence="1">
    <location>
        <begin position="131"/>
        <end position="146"/>
    </location>
</feature>
<feature type="region of interest" description="Disordered" evidence="1">
    <location>
        <begin position="123"/>
        <end position="176"/>
    </location>
</feature>
<dbReference type="EMBL" id="JAAGNC010000075">
    <property type="protein sequence ID" value="NEC56668.1"/>
    <property type="molecule type" value="Genomic_DNA"/>
</dbReference>
<organism evidence="3 4">
    <name type="scientific">Amycolatopsis rubida</name>
    <dbReference type="NCBI Taxonomy" id="112413"/>
    <lineage>
        <taxon>Bacteria</taxon>
        <taxon>Bacillati</taxon>
        <taxon>Actinomycetota</taxon>
        <taxon>Actinomycetes</taxon>
        <taxon>Pseudonocardiales</taxon>
        <taxon>Pseudonocardiaceae</taxon>
        <taxon>Amycolatopsis</taxon>
    </lineage>
</organism>
<accession>A0ABX0BV26</accession>
<dbReference type="RefSeq" id="WP_095213976.1">
    <property type="nucleotide sequence ID" value="NZ_JAAGNC010000075.1"/>
</dbReference>
<sequence>MEKQWEPLWADIRAVADELLETQNLAQVSAHFLGAVVLDQQPNPSGYIQVRHVIDGQQRLITLQLLLNAARQVAEKHGRPRDAALLKALVRNPEHIIDEDDELLKLKVWPILADRTAFQHAMDDDADNDAGDTASAKPSSSSANASGTGPGKVRRTPPLTGCERSPPPWPDISSSW</sequence>
<evidence type="ECO:0000259" key="2">
    <source>
        <dbReference type="Pfam" id="PF03235"/>
    </source>
</evidence>
<dbReference type="Proteomes" id="UP000470404">
    <property type="component" value="Unassembled WGS sequence"/>
</dbReference>
<dbReference type="Pfam" id="PF03235">
    <property type="entry name" value="GmrSD_N"/>
    <property type="match status" value="1"/>
</dbReference>
<evidence type="ECO:0000256" key="1">
    <source>
        <dbReference type="SAM" id="MobiDB-lite"/>
    </source>
</evidence>
<keyword evidence="4" id="KW-1185">Reference proteome</keyword>
<evidence type="ECO:0000313" key="4">
    <source>
        <dbReference type="Proteomes" id="UP000470404"/>
    </source>
</evidence>
<proteinExistence type="predicted"/>
<gene>
    <name evidence="3" type="ORF">G3I59_13995</name>
</gene>
<evidence type="ECO:0000313" key="3">
    <source>
        <dbReference type="EMBL" id="NEC56668.1"/>
    </source>
</evidence>
<feature type="domain" description="GmrSD restriction endonucleases N-terminal" evidence="2">
    <location>
        <begin position="2"/>
        <end position="131"/>
    </location>
</feature>
<protein>
    <submittedName>
        <fullName evidence="3">DUF262 domain-containing protein</fullName>
    </submittedName>
</protein>
<comment type="caution">
    <text evidence="3">The sequence shown here is derived from an EMBL/GenBank/DDBJ whole genome shotgun (WGS) entry which is preliminary data.</text>
</comment>
<dbReference type="InterPro" id="IPR004919">
    <property type="entry name" value="GmrSD_N"/>
</dbReference>
<name>A0ABX0BV26_9PSEU</name>
<reference evidence="3 4" key="1">
    <citation type="submission" date="2020-01" db="EMBL/GenBank/DDBJ databases">
        <title>Insect and environment-associated Actinomycetes.</title>
        <authorList>
            <person name="Currrie C."/>
            <person name="Chevrette M."/>
            <person name="Carlson C."/>
            <person name="Stubbendieck R."/>
            <person name="Wendt-Pienkowski E."/>
        </authorList>
    </citation>
    <scope>NUCLEOTIDE SEQUENCE [LARGE SCALE GENOMIC DNA]</scope>
    <source>
        <strain evidence="3 4">SID8386</strain>
    </source>
</reference>